<dbReference type="Gene3D" id="3.40.50.1820">
    <property type="entry name" value="alpha/beta hydrolase"/>
    <property type="match status" value="1"/>
</dbReference>
<evidence type="ECO:0000256" key="1">
    <source>
        <dbReference type="ARBA" id="ARBA00022801"/>
    </source>
</evidence>
<dbReference type="PRINTS" id="PR00111">
    <property type="entry name" value="ABHYDROLASE"/>
</dbReference>
<evidence type="ECO:0000313" key="4">
    <source>
        <dbReference type="Proteomes" id="UP000194632"/>
    </source>
</evidence>
<name>A0A2C9ZJU8_9ACTN</name>
<dbReference type="EMBL" id="NGFO01000001">
    <property type="protein sequence ID" value="OUC81028.1"/>
    <property type="molecule type" value="Genomic_DNA"/>
</dbReference>
<dbReference type="RefSeq" id="WP_086533535.1">
    <property type="nucleotide sequence ID" value="NZ_NGFO01000001.1"/>
</dbReference>
<dbReference type="GO" id="GO:0016020">
    <property type="term" value="C:membrane"/>
    <property type="evidence" value="ECO:0007669"/>
    <property type="project" value="TreeGrafter"/>
</dbReference>
<protein>
    <recommendedName>
        <fullName evidence="2">AB hydrolase-1 domain-containing protein</fullName>
    </recommendedName>
</protein>
<dbReference type="PANTHER" id="PTHR43798:SF31">
    <property type="entry name" value="AB HYDROLASE SUPERFAMILY PROTEIN YCLE"/>
    <property type="match status" value="1"/>
</dbReference>
<organism evidence="3 4">
    <name type="scientific">Gordonia lacunae</name>
    <dbReference type="NCBI Taxonomy" id="417102"/>
    <lineage>
        <taxon>Bacteria</taxon>
        <taxon>Bacillati</taxon>
        <taxon>Actinomycetota</taxon>
        <taxon>Actinomycetes</taxon>
        <taxon>Mycobacteriales</taxon>
        <taxon>Gordoniaceae</taxon>
        <taxon>Gordonia</taxon>
    </lineage>
</organism>
<dbReference type="Proteomes" id="UP000194632">
    <property type="component" value="Unassembled WGS sequence"/>
</dbReference>
<evidence type="ECO:0000259" key="2">
    <source>
        <dbReference type="Pfam" id="PF00561"/>
    </source>
</evidence>
<proteinExistence type="predicted"/>
<dbReference type="InterPro" id="IPR029058">
    <property type="entry name" value="AB_hydrolase_fold"/>
</dbReference>
<gene>
    <name evidence="3" type="ORF">CA982_01390</name>
</gene>
<feature type="domain" description="AB hydrolase-1" evidence="2">
    <location>
        <begin position="23"/>
        <end position="247"/>
    </location>
</feature>
<evidence type="ECO:0000313" key="3">
    <source>
        <dbReference type="EMBL" id="OUC81028.1"/>
    </source>
</evidence>
<dbReference type="GO" id="GO:0016787">
    <property type="term" value="F:hydrolase activity"/>
    <property type="evidence" value="ECO:0007669"/>
    <property type="project" value="UniProtKB-KW"/>
</dbReference>
<dbReference type="InterPro" id="IPR000073">
    <property type="entry name" value="AB_hydrolase_1"/>
</dbReference>
<dbReference type="Pfam" id="PF00561">
    <property type="entry name" value="Abhydrolase_1"/>
    <property type="match status" value="1"/>
</dbReference>
<reference evidence="3 4" key="1">
    <citation type="submission" date="2017-05" db="EMBL/GenBank/DDBJ databases">
        <title>Biotechnological potential of actinobacteria isolated from South African environments.</title>
        <authorList>
            <person name="Le Roes-Hill M."/>
            <person name="Prins A."/>
            <person name="Durrell K.A."/>
        </authorList>
    </citation>
    <scope>NUCLEOTIDE SEQUENCE [LARGE SCALE GENOMIC DNA]</scope>
    <source>
        <strain evidence="3">BS2</strain>
    </source>
</reference>
<keyword evidence="1" id="KW-0378">Hydrolase</keyword>
<accession>A0A2C9ZJU8</accession>
<dbReference type="InterPro" id="IPR050266">
    <property type="entry name" value="AB_hydrolase_sf"/>
</dbReference>
<sequence>MIPQTEVADILTGVDVVESGDGPVVALAHGAGGGVRENFAALIDRSPREHRFVGPYYPGAGGTPPVADPLDIEALADQVVAAGIRAGGTRFPVVGLSLGAAVAVTAAARHPENVSALVLTVGLAHADAQSDAFTAVWRTLAAHEEWDALGRYLVSSTLTPDLLGALTLDEYERAVAAVVDGYPAGGAAHAELAGRTDVTELLDGIEVPSLVVVSGQDRIIAPSTARAYARIRGAELIEYPDAGHIFTPDEAAVWAGEVARFLREPSSVR</sequence>
<dbReference type="STRING" id="417102.CA982_01390"/>
<keyword evidence="4" id="KW-1185">Reference proteome</keyword>
<dbReference type="SUPFAM" id="SSF53474">
    <property type="entry name" value="alpha/beta-Hydrolases"/>
    <property type="match status" value="1"/>
</dbReference>
<dbReference type="PANTHER" id="PTHR43798">
    <property type="entry name" value="MONOACYLGLYCEROL LIPASE"/>
    <property type="match status" value="1"/>
</dbReference>
<dbReference type="AlphaFoldDB" id="A0A2C9ZJU8"/>
<comment type="caution">
    <text evidence="3">The sequence shown here is derived from an EMBL/GenBank/DDBJ whole genome shotgun (WGS) entry which is preliminary data.</text>
</comment>
<dbReference type="OrthoDB" id="495620at2"/>